<evidence type="ECO:0000256" key="2">
    <source>
        <dbReference type="ARBA" id="ARBA00022857"/>
    </source>
</evidence>
<protein>
    <submittedName>
        <fullName evidence="5">NADPH-dependent 1-acyldihydroxyacetone phosphate reductase</fullName>
    </submittedName>
</protein>
<organism evidence="5 6">
    <name type="scientific">Trichoderma lentiforme</name>
    <dbReference type="NCBI Taxonomy" id="1567552"/>
    <lineage>
        <taxon>Eukaryota</taxon>
        <taxon>Fungi</taxon>
        <taxon>Dikarya</taxon>
        <taxon>Ascomycota</taxon>
        <taxon>Pezizomycotina</taxon>
        <taxon>Sordariomycetes</taxon>
        <taxon>Hypocreomycetidae</taxon>
        <taxon>Hypocreales</taxon>
        <taxon>Hypocreaceae</taxon>
        <taxon>Trichoderma</taxon>
    </lineage>
</organism>
<dbReference type="PANTHER" id="PTHR44169:SF3">
    <property type="entry name" value="SHORT-CHAIN DEHYDROGENASE SRDE"/>
    <property type="match status" value="1"/>
</dbReference>
<dbReference type="PROSITE" id="PS00061">
    <property type="entry name" value="ADH_SHORT"/>
    <property type="match status" value="1"/>
</dbReference>
<dbReference type="EMBL" id="QLNT01000018">
    <property type="protein sequence ID" value="KAF3065553.1"/>
    <property type="molecule type" value="Genomic_DNA"/>
</dbReference>
<dbReference type="Proteomes" id="UP000801864">
    <property type="component" value="Unassembled WGS sequence"/>
</dbReference>
<dbReference type="Pfam" id="PF00106">
    <property type="entry name" value="adh_short"/>
    <property type="match status" value="1"/>
</dbReference>
<dbReference type="GO" id="GO:0005783">
    <property type="term" value="C:endoplasmic reticulum"/>
    <property type="evidence" value="ECO:0007669"/>
    <property type="project" value="TreeGrafter"/>
</dbReference>
<keyword evidence="3" id="KW-0560">Oxidoreductase</keyword>
<reference evidence="5 6" key="1">
    <citation type="submission" date="2018-06" db="EMBL/GenBank/DDBJ databases">
        <title>Genome analysis of cellulolytic fungus Trichoderma lentiforme CFAM-422.</title>
        <authorList>
            <person name="Steindorff A.S."/>
            <person name="Formighieri E.F."/>
            <person name="Midorikawa G.E.O."/>
            <person name="Tamietti M.S."/>
            <person name="Ramos E.Z."/>
            <person name="Silva A.S."/>
            <person name="Bon E.P.S."/>
            <person name="Mendes T.D."/>
            <person name="Damaso M.C.T."/>
            <person name="Favaro L.C.L."/>
        </authorList>
    </citation>
    <scope>NUCLEOTIDE SEQUENCE [LARGE SCALE GENOMIC DNA]</scope>
    <source>
        <strain evidence="5 6">CFAM-422</strain>
    </source>
</reference>
<evidence type="ECO:0000256" key="4">
    <source>
        <dbReference type="RuleBase" id="RU000363"/>
    </source>
</evidence>
<comment type="caution">
    <text evidence="5">The sequence shown here is derived from an EMBL/GenBank/DDBJ whole genome shotgun (WGS) entry which is preliminary data.</text>
</comment>
<dbReference type="GO" id="GO:0004806">
    <property type="term" value="F:triacylglycerol lipase activity"/>
    <property type="evidence" value="ECO:0007669"/>
    <property type="project" value="TreeGrafter"/>
</dbReference>
<gene>
    <name evidence="5" type="ORF">CFAM422_009565</name>
</gene>
<evidence type="ECO:0000313" key="5">
    <source>
        <dbReference type="EMBL" id="KAF3065553.1"/>
    </source>
</evidence>
<keyword evidence="2" id="KW-0521">NADP</keyword>
<accession>A0A9P4X9N0</accession>
<dbReference type="GO" id="GO:0005811">
    <property type="term" value="C:lipid droplet"/>
    <property type="evidence" value="ECO:0007669"/>
    <property type="project" value="TreeGrafter"/>
</dbReference>
<dbReference type="GO" id="GO:0019433">
    <property type="term" value="P:triglyceride catabolic process"/>
    <property type="evidence" value="ECO:0007669"/>
    <property type="project" value="TreeGrafter"/>
</dbReference>
<dbReference type="PRINTS" id="PR00080">
    <property type="entry name" value="SDRFAMILY"/>
</dbReference>
<dbReference type="Gene3D" id="3.40.50.720">
    <property type="entry name" value="NAD(P)-binding Rossmann-like Domain"/>
    <property type="match status" value="1"/>
</dbReference>
<evidence type="ECO:0000256" key="1">
    <source>
        <dbReference type="ARBA" id="ARBA00006484"/>
    </source>
</evidence>
<comment type="similarity">
    <text evidence="1 4">Belongs to the short-chain dehydrogenases/reductases (SDR) family.</text>
</comment>
<dbReference type="PRINTS" id="PR00081">
    <property type="entry name" value="GDHRDH"/>
</dbReference>
<evidence type="ECO:0000313" key="6">
    <source>
        <dbReference type="Proteomes" id="UP000801864"/>
    </source>
</evidence>
<dbReference type="GO" id="GO:0006654">
    <property type="term" value="P:phosphatidic acid biosynthetic process"/>
    <property type="evidence" value="ECO:0007669"/>
    <property type="project" value="TreeGrafter"/>
</dbReference>
<dbReference type="AlphaFoldDB" id="A0A9P4X9N0"/>
<keyword evidence="6" id="KW-1185">Reference proteome</keyword>
<proteinExistence type="inferred from homology"/>
<dbReference type="PANTHER" id="PTHR44169">
    <property type="entry name" value="NADPH-DEPENDENT 1-ACYLDIHYDROXYACETONE PHOSPHATE REDUCTASE"/>
    <property type="match status" value="1"/>
</dbReference>
<name>A0A9P4X9N0_9HYPO</name>
<dbReference type="SUPFAM" id="SSF51735">
    <property type="entry name" value="NAD(P)-binding Rossmann-fold domains"/>
    <property type="match status" value="1"/>
</dbReference>
<dbReference type="InterPro" id="IPR036291">
    <property type="entry name" value="NAD(P)-bd_dom_sf"/>
</dbReference>
<dbReference type="InterPro" id="IPR002347">
    <property type="entry name" value="SDR_fam"/>
</dbReference>
<dbReference type="GO" id="GO:0000140">
    <property type="term" value="F:acylglycerone-phosphate reductase (NADP+) activity"/>
    <property type="evidence" value="ECO:0007669"/>
    <property type="project" value="TreeGrafter"/>
</dbReference>
<evidence type="ECO:0000256" key="3">
    <source>
        <dbReference type="ARBA" id="ARBA00023002"/>
    </source>
</evidence>
<sequence>MARSVLITGASQGGIGDHLSQEFHKRGFQVFATARSLSKVEHLKKLGITTIELDVTSLESIKAAVKVVAVASGSRLDVLVNNSGVVYSIPVLDTDISVAKDMFEVNYFGVLRVTQEFSPLVIAAKGSIINMSSITGEFPNPYTSSYNASKAALSSLTDSIRLELSPFGVNVTTVRNSTPRALRRRALTLRYRSLRAPWPQILCRIGSRLSSLRVSGPWSQIFEKEAANYATDSLYLPVKAKIQYIMDGSELKAGAMDPAQFARRVVDNALKSNPEARLWYGTSSGLIWFMTTFFKHTFLASSPL</sequence>
<dbReference type="InterPro" id="IPR020904">
    <property type="entry name" value="Sc_DH/Rdtase_CS"/>
</dbReference>